<dbReference type="RefSeq" id="WP_354701653.1">
    <property type="nucleotide sequence ID" value="NZ_CP114014.1"/>
</dbReference>
<reference evidence="1" key="1">
    <citation type="submission" date="2022-12" db="EMBL/GenBank/DDBJ databases">
        <title>Paraconexibacter alkalitolerans sp. nov. and Baekduia alba sp. nov., isolated from soil and emended description of the genera Paraconexibacter (Chun et al., 2020) and Baekduia (An et al., 2020).</title>
        <authorList>
            <person name="Vieira S."/>
            <person name="Huber K.J."/>
            <person name="Geppert A."/>
            <person name="Wolf J."/>
            <person name="Neumann-Schaal M."/>
            <person name="Muesken M."/>
            <person name="Overmann J."/>
        </authorList>
    </citation>
    <scope>NUCLEOTIDE SEQUENCE</scope>
    <source>
        <strain evidence="1">AEG42_29</strain>
    </source>
</reference>
<dbReference type="Gene3D" id="3.40.50.2000">
    <property type="entry name" value="Glycogen Phosphorylase B"/>
    <property type="match status" value="1"/>
</dbReference>
<dbReference type="KEGG" id="parq:DSM112329_01979"/>
<protein>
    <recommendedName>
        <fullName evidence="2">Glycosyltransferase subfamily 4-like N-terminal domain-containing protein</fullName>
    </recommendedName>
</protein>
<dbReference type="AlphaFoldDB" id="A0AAU7AU22"/>
<proteinExistence type="predicted"/>
<dbReference type="EMBL" id="CP114014">
    <property type="protein sequence ID" value="XAY05135.1"/>
    <property type="molecule type" value="Genomic_DNA"/>
</dbReference>
<accession>A0AAU7AU22</accession>
<name>A0AAU7AU22_9ACTN</name>
<evidence type="ECO:0000313" key="1">
    <source>
        <dbReference type="EMBL" id="XAY05135.1"/>
    </source>
</evidence>
<organism evidence="1">
    <name type="scientific">Paraconexibacter sp. AEG42_29</name>
    <dbReference type="NCBI Taxonomy" id="2997339"/>
    <lineage>
        <taxon>Bacteria</taxon>
        <taxon>Bacillati</taxon>
        <taxon>Actinomycetota</taxon>
        <taxon>Thermoleophilia</taxon>
        <taxon>Solirubrobacterales</taxon>
        <taxon>Paraconexibacteraceae</taxon>
        <taxon>Paraconexibacter</taxon>
    </lineage>
</organism>
<sequence>MQRHSSPPAVRVASVPARHVYVRHLADPAGADGVTRLEDVVAPGAVRAPHGWYPPGMLDPDWARRSADAFDVFHVHFGFDGRTAAELHALADALDEADVPLVLTVHDLRNPHHPDPGLHDAQLAALIGRAAAVVTLTPGAARAITRRSGRLAAVLRHPHVVPLERLGRPRPDRDGFVVGLHAKSVRPNMDVTGVASVLADVVPQLPGASLRLDLHDEVLDPASCHHQPALADHLRELTTRPGVELRVHPYFTDADLWDYLQAIDASVLPYRFGTHSGWLEACHDVGTAVLAPSCGFYAEQQPCHSFGLDEDGLDTDSLAAAVVAAHATWAAGRVPQADAATRRAERLGLAAAHRALYERVMAGDTTAYERAA</sequence>
<gene>
    <name evidence="1" type="ORF">DSM112329_01979</name>
</gene>
<evidence type="ECO:0008006" key="2">
    <source>
        <dbReference type="Google" id="ProtNLM"/>
    </source>
</evidence>
<dbReference type="SUPFAM" id="SSF53756">
    <property type="entry name" value="UDP-Glycosyltransferase/glycogen phosphorylase"/>
    <property type="match status" value="1"/>
</dbReference>